<protein>
    <submittedName>
        <fullName evidence="1">Uncharacterized protein</fullName>
    </submittedName>
</protein>
<sequence>MGNTYTTSSEDKLDVSIKTTAIEKFTYVVIAGRKMLGTKSYYSTLNEAAWTFYSKKMQRHFQKITTYNKNYATSSYMFPDQKAITSFGNGGYIDQPPSIKIGIATFDLY</sequence>
<proteinExistence type="predicted"/>
<name>A0A645DMX4_9ZZZZ</name>
<dbReference type="AlphaFoldDB" id="A0A645DMX4"/>
<organism evidence="1">
    <name type="scientific">bioreactor metagenome</name>
    <dbReference type="NCBI Taxonomy" id="1076179"/>
    <lineage>
        <taxon>unclassified sequences</taxon>
        <taxon>metagenomes</taxon>
        <taxon>ecological metagenomes</taxon>
    </lineage>
</organism>
<reference evidence="1" key="1">
    <citation type="submission" date="2019-08" db="EMBL/GenBank/DDBJ databases">
        <authorList>
            <person name="Kucharzyk K."/>
            <person name="Murdoch R.W."/>
            <person name="Higgins S."/>
            <person name="Loffler F."/>
        </authorList>
    </citation>
    <scope>NUCLEOTIDE SEQUENCE</scope>
</reference>
<gene>
    <name evidence="1" type="ORF">SDC9_137922</name>
</gene>
<comment type="caution">
    <text evidence="1">The sequence shown here is derived from an EMBL/GenBank/DDBJ whole genome shotgun (WGS) entry which is preliminary data.</text>
</comment>
<evidence type="ECO:0000313" key="1">
    <source>
        <dbReference type="EMBL" id="MPM90800.1"/>
    </source>
</evidence>
<dbReference type="EMBL" id="VSSQ01037956">
    <property type="protein sequence ID" value="MPM90800.1"/>
    <property type="molecule type" value="Genomic_DNA"/>
</dbReference>
<accession>A0A645DMX4</accession>